<evidence type="ECO:0000256" key="10">
    <source>
        <dbReference type="RuleBase" id="RU003657"/>
    </source>
</evidence>
<keyword evidence="5 9" id="KW-0963">Cytoplasm</keyword>
<organism evidence="12 13">
    <name type="scientific">Buchnera aphidicola</name>
    <name type="common">Melanaphis sacchari</name>
    <dbReference type="NCBI Taxonomy" id="2173854"/>
    <lineage>
        <taxon>Bacteria</taxon>
        <taxon>Pseudomonadati</taxon>
        <taxon>Pseudomonadota</taxon>
        <taxon>Gammaproteobacteria</taxon>
        <taxon>Enterobacterales</taxon>
        <taxon>Erwiniaceae</taxon>
        <taxon>Buchnera</taxon>
    </lineage>
</organism>
<comment type="pathway">
    <text evidence="3 9 11">Amino-acid biosynthesis; L-histidine biosynthesis; L-histidine from 5-phospho-alpha-D-ribose 1-diphosphate: step 4/9.</text>
</comment>
<evidence type="ECO:0000256" key="11">
    <source>
        <dbReference type="RuleBase" id="RU003658"/>
    </source>
</evidence>
<dbReference type="OrthoDB" id="9807749at2"/>
<dbReference type="EC" id="5.3.1.16" evidence="9 11"/>
<comment type="catalytic activity">
    <reaction evidence="1 9 11">
        <text>1-(5-phospho-beta-D-ribosyl)-5-[(5-phospho-beta-D-ribosylamino)methylideneamino]imidazole-4-carboxamide = 5-[(5-phospho-1-deoxy-D-ribulos-1-ylimino)methylamino]-1-(5-phospho-beta-D-ribosyl)imidazole-4-carboxamide</text>
        <dbReference type="Rhea" id="RHEA:15469"/>
        <dbReference type="ChEBI" id="CHEBI:58435"/>
        <dbReference type="ChEBI" id="CHEBI:58525"/>
        <dbReference type="EC" id="5.3.1.16"/>
    </reaction>
</comment>
<dbReference type="InterPro" id="IPR023016">
    <property type="entry name" value="HisA/PriA"/>
</dbReference>
<dbReference type="CDD" id="cd04732">
    <property type="entry name" value="HisA"/>
    <property type="match status" value="1"/>
</dbReference>
<dbReference type="InterPro" id="IPR006062">
    <property type="entry name" value="His_biosynth"/>
</dbReference>
<evidence type="ECO:0000256" key="8">
    <source>
        <dbReference type="ARBA" id="ARBA00023235"/>
    </source>
</evidence>
<sequence>MIIPAFDLINGNVVRLYQGNYLNQKKYDIDLYENLKLYASKGIKFIHFVDLDGARNSEKKQLEFFKDIIPKINISIQLGGGIRNENDINTLFKLGIKRVVIGSAAIINKREVKKWLTIYGSESIVLALDIRIDTVNQKKEVAIHGWQENTKFLLEEIIDFFLPFGLKHVLCTDISKDGTLSGPNILLYKDIVKKFKNIKFQASGGVGNLEDIVNLKKSKVDSIIIGRGLLEKKFTIEEALKC</sequence>
<dbReference type="GO" id="GO:0000105">
    <property type="term" value="P:L-histidine biosynthetic process"/>
    <property type="evidence" value="ECO:0007669"/>
    <property type="project" value="UniProtKB-UniRule"/>
</dbReference>
<dbReference type="AlphaFoldDB" id="A0A2U8DFS4"/>
<dbReference type="UniPathway" id="UPA00031">
    <property type="reaction ID" value="UER00009"/>
</dbReference>
<dbReference type="PANTHER" id="PTHR43090:SF2">
    <property type="entry name" value="1-(5-PHOSPHORIBOSYL)-5-[(5-PHOSPHORIBOSYLAMINO)METHYLIDENEAMINO] IMIDAZOLE-4-CARBOXAMIDE ISOMERASE"/>
    <property type="match status" value="1"/>
</dbReference>
<dbReference type="Proteomes" id="UP000244884">
    <property type="component" value="Chromosome"/>
</dbReference>
<dbReference type="FunFam" id="3.20.20.70:FF:000009">
    <property type="entry name" value="1-(5-phosphoribosyl)-5-[(5-phosphoribosylamino)methylideneamino] imidazole-4-carboxamide isomerase"/>
    <property type="match status" value="1"/>
</dbReference>
<gene>
    <name evidence="9 12" type="primary">hisA</name>
    <name evidence="12" type="ORF">DD681_02525</name>
</gene>
<dbReference type="NCBIfam" id="TIGR00007">
    <property type="entry name" value="1-(5-phosphoribosyl)-5-[(5-phosphoribosylamino)methylideneamino]imidazole-4-carboxamide isomerase"/>
    <property type="match status" value="1"/>
</dbReference>
<comment type="similarity">
    <text evidence="4 9 10">Belongs to the HisA/HisF family.</text>
</comment>
<dbReference type="InterPro" id="IPR013785">
    <property type="entry name" value="Aldolase_TIM"/>
</dbReference>
<dbReference type="GO" id="GO:0005737">
    <property type="term" value="C:cytoplasm"/>
    <property type="evidence" value="ECO:0007669"/>
    <property type="project" value="UniProtKB-SubCell"/>
</dbReference>
<dbReference type="PANTHER" id="PTHR43090">
    <property type="entry name" value="1-(5-PHOSPHORIBOSYL)-5-[(5-PHOSPHORIBOSYLAMINO)METHYLIDENEAMINO] IMIDAZOLE-4-CARBOXAMIDE ISOMERASE"/>
    <property type="match status" value="1"/>
</dbReference>
<dbReference type="Pfam" id="PF00977">
    <property type="entry name" value="His_biosynth"/>
    <property type="match status" value="1"/>
</dbReference>
<name>A0A2U8DFS4_9GAMM</name>
<dbReference type="SUPFAM" id="SSF51366">
    <property type="entry name" value="Ribulose-phoshate binding barrel"/>
    <property type="match status" value="1"/>
</dbReference>
<evidence type="ECO:0000256" key="5">
    <source>
        <dbReference type="ARBA" id="ARBA00022490"/>
    </source>
</evidence>
<dbReference type="RefSeq" id="WP_158341435.1">
    <property type="nucleotide sequence ID" value="NZ_CP029161.1"/>
</dbReference>
<dbReference type="GO" id="GO:0003949">
    <property type="term" value="F:1-(5-phosphoribosyl)-5-[(5-phosphoribosylamino)methylideneamino]imidazole-4-carboxamide isomerase activity"/>
    <property type="evidence" value="ECO:0007669"/>
    <property type="project" value="UniProtKB-UniRule"/>
</dbReference>
<keyword evidence="7 9" id="KW-0368">Histidine biosynthesis</keyword>
<dbReference type="GO" id="GO:0000162">
    <property type="term" value="P:L-tryptophan biosynthetic process"/>
    <property type="evidence" value="ECO:0007669"/>
    <property type="project" value="TreeGrafter"/>
</dbReference>
<feature type="active site" description="Proton donor" evidence="9">
    <location>
        <position position="129"/>
    </location>
</feature>
<evidence type="ECO:0000313" key="13">
    <source>
        <dbReference type="Proteomes" id="UP000244884"/>
    </source>
</evidence>
<proteinExistence type="inferred from homology"/>
<evidence type="ECO:0000256" key="4">
    <source>
        <dbReference type="ARBA" id="ARBA00009667"/>
    </source>
</evidence>
<evidence type="ECO:0000256" key="2">
    <source>
        <dbReference type="ARBA" id="ARBA00004496"/>
    </source>
</evidence>
<keyword evidence="8 9" id="KW-0413">Isomerase</keyword>
<feature type="active site" description="Proton acceptor" evidence="9">
    <location>
        <position position="7"/>
    </location>
</feature>
<evidence type="ECO:0000256" key="9">
    <source>
        <dbReference type="HAMAP-Rule" id="MF_01014"/>
    </source>
</evidence>
<dbReference type="HAMAP" id="MF_01014">
    <property type="entry name" value="HisA"/>
    <property type="match status" value="1"/>
</dbReference>
<dbReference type="InterPro" id="IPR044524">
    <property type="entry name" value="Isoase_HisA-like"/>
</dbReference>
<dbReference type="InterPro" id="IPR011060">
    <property type="entry name" value="RibuloseP-bd_barrel"/>
</dbReference>
<evidence type="ECO:0000256" key="7">
    <source>
        <dbReference type="ARBA" id="ARBA00023102"/>
    </source>
</evidence>
<protein>
    <recommendedName>
        <fullName evidence="9 11">1-(5-phosphoribosyl)-5-[(5-phosphoribosylamino)methylideneamino] imidazole-4-carboxamide isomerase</fullName>
        <ecNumber evidence="9 11">5.3.1.16</ecNumber>
    </recommendedName>
    <alternativeName>
        <fullName evidence="9">Phosphoribosylformimino-5-aminoimidazole carboxamide ribotide isomerase</fullName>
    </alternativeName>
</protein>
<evidence type="ECO:0000256" key="3">
    <source>
        <dbReference type="ARBA" id="ARBA00005133"/>
    </source>
</evidence>
<accession>A0A2U8DFS4</accession>
<comment type="subcellular location">
    <subcellularLocation>
        <location evidence="2 9 11">Cytoplasm</location>
    </subcellularLocation>
</comment>
<reference evidence="12 13" key="1">
    <citation type="submission" date="2018-04" db="EMBL/GenBank/DDBJ databases">
        <title>Genome sequence of Buchnera aphidicola from Melaphis sacchari.</title>
        <authorList>
            <person name="Geib S.M."/>
            <person name="Palmer N.A."/>
            <person name="Sattler S.E."/>
            <person name="Sarath G."/>
        </authorList>
    </citation>
    <scope>NUCLEOTIDE SEQUENCE [LARGE SCALE GENOMIC DNA]</scope>
    <source>
        <strain evidence="12 13">LSU</strain>
    </source>
</reference>
<dbReference type="EMBL" id="CP029161">
    <property type="protein sequence ID" value="AWH90659.1"/>
    <property type="molecule type" value="Genomic_DNA"/>
</dbReference>
<keyword evidence="6 9" id="KW-0028">Amino-acid biosynthesis</keyword>
<evidence type="ECO:0000256" key="6">
    <source>
        <dbReference type="ARBA" id="ARBA00022605"/>
    </source>
</evidence>
<evidence type="ECO:0000256" key="1">
    <source>
        <dbReference type="ARBA" id="ARBA00000901"/>
    </source>
</evidence>
<evidence type="ECO:0000313" key="12">
    <source>
        <dbReference type="EMBL" id="AWH90659.1"/>
    </source>
</evidence>
<dbReference type="Gene3D" id="3.20.20.70">
    <property type="entry name" value="Aldolase class I"/>
    <property type="match status" value="1"/>
</dbReference>
<dbReference type="InterPro" id="IPR006063">
    <property type="entry name" value="HisA_bact_arch"/>
</dbReference>